<keyword evidence="5" id="KW-0408">Iron</keyword>
<keyword evidence="6" id="KW-0411">Iron-sulfur</keyword>
<keyword evidence="4" id="KW-0249">Electron transport</keyword>
<dbReference type="Pfam" id="PF04324">
    <property type="entry name" value="Fer2_BFD"/>
    <property type="match status" value="1"/>
</dbReference>
<dbReference type="PANTHER" id="PTHR37424:SF1">
    <property type="entry name" value="BACTERIOFERRITIN-ASSOCIATED FERREDOXIN"/>
    <property type="match status" value="1"/>
</dbReference>
<evidence type="ECO:0000256" key="7">
    <source>
        <dbReference type="ARBA" id="ARBA00039386"/>
    </source>
</evidence>
<evidence type="ECO:0000256" key="3">
    <source>
        <dbReference type="ARBA" id="ARBA00022723"/>
    </source>
</evidence>
<dbReference type="PANTHER" id="PTHR37424">
    <property type="entry name" value="BACTERIOFERRITIN-ASSOCIATED FERREDOXIN"/>
    <property type="match status" value="1"/>
</dbReference>
<dbReference type="InterPro" id="IPR007419">
    <property type="entry name" value="BFD-like_2Fe2S-bd_dom"/>
</dbReference>
<sequence>MLLGSRRSGVEWLMIVCSCNALTNHDIADAVRRGASRPNEVYASKGCKAQCGNCVPGVVCALRSLIRERKEAAMAFAPVDQGAGSVAYA</sequence>
<keyword evidence="11" id="KW-1185">Reference proteome</keyword>
<evidence type="ECO:0000256" key="2">
    <source>
        <dbReference type="ARBA" id="ARBA00022714"/>
    </source>
</evidence>
<dbReference type="Gene3D" id="1.10.10.1100">
    <property type="entry name" value="BFD-like [2Fe-2S]-binding domain"/>
    <property type="match status" value="1"/>
</dbReference>
<reference evidence="10" key="1">
    <citation type="submission" date="2013-04" db="EMBL/GenBank/DDBJ databases">
        <title>The genome sequencing project of 58 acetic acid bacteria.</title>
        <authorList>
            <person name="Okamoto-Kainuma A."/>
            <person name="Ishikawa M."/>
            <person name="Umino S."/>
            <person name="Koizumi Y."/>
            <person name="Shiwa Y."/>
            <person name="Yoshikawa H."/>
            <person name="Matsutani M."/>
            <person name="Matsushita K."/>
        </authorList>
    </citation>
    <scope>NUCLEOTIDE SEQUENCE</scope>
    <source>
        <strain evidence="10">NRIC 0535</strain>
    </source>
</reference>
<keyword evidence="3" id="KW-0479">Metal-binding</keyword>
<name>A0ABQ0Q2F2_9PROT</name>
<dbReference type="InterPro" id="IPR041854">
    <property type="entry name" value="BFD-like_2Fe2S-bd_dom_sf"/>
</dbReference>
<accession>A0ABQ0Q2F2</accession>
<evidence type="ECO:0000256" key="6">
    <source>
        <dbReference type="ARBA" id="ARBA00023014"/>
    </source>
</evidence>
<dbReference type="EMBL" id="BAPV01000010">
    <property type="protein sequence ID" value="GBQ88068.1"/>
    <property type="molecule type" value="Genomic_DNA"/>
</dbReference>
<evidence type="ECO:0000256" key="4">
    <source>
        <dbReference type="ARBA" id="ARBA00022982"/>
    </source>
</evidence>
<dbReference type="InterPro" id="IPR052371">
    <property type="entry name" value="BFD-associated_ferredoxin"/>
</dbReference>
<keyword evidence="1" id="KW-0813">Transport</keyword>
<evidence type="ECO:0000256" key="8">
    <source>
        <dbReference type="ARBA" id="ARBA00046332"/>
    </source>
</evidence>
<feature type="domain" description="BFD-like [2Fe-2S]-binding" evidence="9">
    <location>
        <begin position="15"/>
        <end position="58"/>
    </location>
</feature>
<evidence type="ECO:0000259" key="9">
    <source>
        <dbReference type="Pfam" id="PF04324"/>
    </source>
</evidence>
<dbReference type="Proteomes" id="UP001062776">
    <property type="component" value="Unassembled WGS sequence"/>
</dbReference>
<comment type="similarity">
    <text evidence="8">Belongs to the Bfd family.</text>
</comment>
<comment type="caution">
    <text evidence="10">The sequence shown here is derived from an EMBL/GenBank/DDBJ whole genome shotgun (WGS) entry which is preliminary data.</text>
</comment>
<keyword evidence="2" id="KW-0001">2Fe-2S</keyword>
<gene>
    <name evidence="10" type="ORF">AA0535_1443</name>
</gene>
<evidence type="ECO:0000256" key="5">
    <source>
        <dbReference type="ARBA" id="ARBA00023004"/>
    </source>
</evidence>
<evidence type="ECO:0000313" key="10">
    <source>
        <dbReference type="EMBL" id="GBQ88068.1"/>
    </source>
</evidence>
<organism evidence="10 11">
    <name type="scientific">Asaia krungthepensis NRIC 0535</name>
    <dbReference type="NCBI Taxonomy" id="1307925"/>
    <lineage>
        <taxon>Bacteria</taxon>
        <taxon>Pseudomonadati</taxon>
        <taxon>Pseudomonadota</taxon>
        <taxon>Alphaproteobacteria</taxon>
        <taxon>Acetobacterales</taxon>
        <taxon>Acetobacteraceae</taxon>
        <taxon>Asaia</taxon>
    </lineage>
</organism>
<evidence type="ECO:0000313" key="11">
    <source>
        <dbReference type="Proteomes" id="UP001062776"/>
    </source>
</evidence>
<protein>
    <recommendedName>
        <fullName evidence="7">Bacterioferritin-associated ferredoxin</fullName>
    </recommendedName>
</protein>
<proteinExistence type="inferred from homology"/>
<evidence type="ECO:0000256" key="1">
    <source>
        <dbReference type="ARBA" id="ARBA00022448"/>
    </source>
</evidence>